<dbReference type="Pfam" id="PF00004">
    <property type="entry name" value="AAA"/>
    <property type="match status" value="1"/>
</dbReference>
<name>A0A4R7P340_9GAMM</name>
<dbReference type="InterPro" id="IPR052381">
    <property type="entry name" value="AAA_domain_protein"/>
</dbReference>
<dbReference type="GO" id="GO:0005524">
    <property type="term" value="F:ATP binding"/>
    <property type="evidence" value="ECO:0007669"/>
    <property type="project" value="UniProtKB-KW"/>
</dbReference>
<evidence type="ECO:0000256" key="3">
    <source>
        <dbReference type="ARBA" id="ARBA00038088"/>
    </source>
</evidence>
<dbReference type="GO" id="GO:0016887">
    <property type="term" value="F:ATP hydrolysis activity"/>
    <property type="evidence" value="ECO:0007669"/>
    <property type="project" value="InterPro"/>
</dbReference>
<gene>
    <name evidence="6" type="ORF">DFR24_2529</name>
</gene>
<evidence type="ECO:0000256" key="2">
    <source>
        <dbReference type="ARBA" id="ARBA00022840"/>
    </source>
</evidence>
<evidence type="ECO:0000313" key="7">
    <source>
        <dbReference type="Proteomes" id="UP000295341"/>
    </source>
</evidence>
<accession>A0A4R7P340</accession>
<keyword evidence="1" id="KW-0547">Nucleotide-binding</keyword>
<feature type="domain" description="AAA+ ATPase" evidence="5">
    <location>
        <begin position="353"/>
        <end position="490"/>
    </location>
</feature>
<evidence type="ECO:0000256" key="1">
    <source>
        <dbReference type="ARBA" id="ARBA00022741"/>
    </source>
</evidence>
<dbReference type="InterPro" id="IPR027417">
    <property type="entry name" value="P-loop_NTPase"/>
</dbReference>
<dbReference type="SMART" id="SM00382">
    <property type="entry name" value="AAA"/>
    <property type="match status" value="1"/>
</dbReference>
<dbReference type="Gene3D" id="3.40.50.300">
    <property type="entry name" value="P-loop containing nucleotide triphosphate hydrolases"/>
    <property type="match status" value="1"/>
</dbReference>
<dbReference type="InterPro" id="IPR003959">
    <property type="entry name" value="ATPase_AAA_core"/>
</dbReference>
<dbReference type="InterPro" id="IPR003593">
    <property type="entry name" value="AAA+_ATPase"/>
</dbReference>
<comment type="caution">
    <text evidence="6">The sequence shown here is derived from an EMBL/GenBank/DDBJ whole genome shotgun (WGS) entry which is preliminary data.</text>
</comment>
<organism evidence="6 7">
    <name type="scientific">Panacagrimonas perspica</name>
    <dbReference type="NCBI Taxonomy" id="381431"/>
    <lineage>
        <taxon>Bacteria</taxon>
        <taxon>Pseudomonadati</taxon>
        <taxon>Pseudomonadota</taxon>
        <taxon>Gammaproteobacteria</taxon>
        <taxon>Nevskiales</taxon>
        <taxon>Nevskiaceae</taxon>
        <taxon>Panacagrimonas</taxon>
    </lineage>
</organism>
<proteinExistence type="inferred from homology"/>
<dbReference type="AlphaFoldDB" id="A0A4R7P340"/>
<sequence>MNGKTVSVAKDKPALPKWAEAVRRKYLGGEASMFLLHRNVFDRVLYDGKFWALEEFLARVLLWDNKARILTYDPASKVRFVKGGSEKSEELLAALGNEDPLAYLEGQLHGSEPTAVILSYAGSIVPPGDEHFLSQGDRVNVVRLHRWSLSDALAEKDSVVFLLSESLAEVHPKLVSNPRVGAVEIPLPDREARAAVIRHADKNIDDKQLSRLAEHTSGLRAVQIAQFLTPKDSGGLGDAERTALIVSLLGNTADSSARAAKLAGITRGMDVDEIRHLINPDQPLPETAAQDPYAEVLELVHRRKREIIEKECAGLIEFFDSSHGLDAVGGNEAIKAELMQVADAVKSGERTRCPMGMLFVGAMGTGKTFVAKAFVHTSGLSAVTLKNFRSKWVGSTESNLEKVLGMVKALGPIVLVIDEGDRSFGSAGEDGGDDGTSSRVIARLKEFMSDTDNRGVVLFVLMTNRPDKLDIDIKRAGRLDRKIPFFYAQTADEVELILASLFKRHKLGTIDWPTAREKTSAKLVGYSNADLEAVTLLALNLSREQNRAVDADVFAQAMSDYMPTRDLAMIEYMDLQAVFEASRRSMLPVKYQNLSLQDLQARLRELKAELRIR</sequence>
<evidence type="ECO:0000256" key="4">
    <source>
        <dbReference type="ARBA" id="ARBA00040480"/>
    </source>
</evidence>
<dbReference type="PANTHER" id="PTHR42960">
    <property type="entry name" value="YCF46 PROTEIN"/>
    <property type="match status" value="1"/>
</dbReference>
<dbReference type="CDD" id="cd19481">
    <property type="entry name" value="RecA-like_protease"/>
    <property type="match status" value="1"/>
</dbReference>
<dbReference type="SUPFAM" id="SSF52540">
    <property type="entry name" value="P-loop containing nucleoside triphosphate hydrolases"/>
    <property type="match status" value="1"/>
</dbReference>
<comment type="similarity">
    <text evidence="3">Belongs to the AAA ATPase family. Highly divergent.</text>
</comment>
<evidence type="ECO:0000313" key="6">
    <source>
        <dbReference type="EMBL" id="TDU28164.1"/>
    </source>
</evidence>
<keyword evidence="2" id="KW-0067">ATP-binding</keyword>
<dbReference type="Proteomes" id="UP000295341">
    <property type="component" value="Unassembled WGS sequence"/>
</dbReference>
<dbReference type="EMBL" id="SOBT01000009">
    <property type="protein sequence ID" value="TDU28164.1"/>
    <property type="molecule type" value="Genomic_DNA"/>
</dbReference>
<keyword evidence="7" id="KW-1185">Reference proteome</keyword>
<reference evidence="6 7" key="1">
    <citation type="submission" date="2019-03" db="EMBL/GenBank/DDBJ databases">
        <title>Genomic Encyclopedia of Type Strains, Phase IV (KMG-IV): sequencing the most valuable type-strain genomes for metagenomic binning, comparative biology and taxonomic classification.</title>
        <authorList>
            <person name="Goeker M."/>
        </authorList>
    </citation>
    <scope>NUCLEOTIDE SEQUENCE [LARGE SCALE GENOMIC DNA]</scope>
    <source>
        <strain evidence="6 7">DSM 26377</strain>
    </source>
</reference>
<evidence type="ECO:0000259" key="5">
    <source>
        <dbReference type="SMART" id="SM00382"/>
    </source>
</evidence>
<dbReference type="RefSeq" id="WP_210772655.1">
    <property type="nucleotide sequence ID" value="NZ_MWIN01000044.1"/>
</dbReference>
<protein>
    <recommendedName>
        <fullName evidence="4">Uncharacterized AAA domain-containing protein ycf46</fullName>
    </recommendedName>
</protein>
<dbReference type="PANTHER" id="PTHR42960:SF1">
    <property type="entry name" value="YCF46 PROTEIN"/>
    <property type="match status" value="1"/>
</dbReference>